<sequence>MSNLGLIPIALVLLTVSAFILSYIWAVVRGDVSAGFPYISDTGANRPESSIFSQLLNMSSFCAFFVMYIRYKAVQAIVRVVDGQESRWLARMNKTSVCFGYMAAFGVCVVANFQEGTEVESAHFAGAALAFFPGVIYCFMQTALSYHMYPRYNGVLICRVRLFISLLCVAACVI</sequence>
<keyword evidence="5 6" id="KW-0472">Membrane</keyword>
<accession>A0A3S0ZQM7</accession>
<dbReference type="EMBL" id="RQTK01000388">
    <property type="protein sequence ID" value="RUS80491.1"/>
    <property type="molecule type" value="Genomic_DNA"/>
</dbReference>
<dbReference type="InterPro" id="IPR050911">
    <property type="entry name" value="DRAM/TMEM150_Autophagy_Mod"/>
</dbReference>
<evidence type="ECO:0000256" key="2">
    <source>
        <dbReference type="ARBA" id="ARBA00006565"/>
    </source>
</evidence>
<keyword evidence="3 6" id="KW-0812">Transmembrane</keyword>
<evidence type="ECO:0000256" key="4">
    <source>
        <dbReference type="ARBA" id="ARBA00022989"/>
    </source>
</evidence>
<feature type="transmembrane region" description="Helical" evidence="6">
    <location>
        <begin position="97"/>
        <end position="115"/>
    </location>
</feature>
<organism evidence="8 9">
    <name type="scientific">Elysia chlorotica</name>
    <name type="common">Eastern emerald elysia</name>
    <name type="synonym">Sea slug</name>
    <dbReference type="NCBI Taxonomy" id="188477"/>
    <lineage>
        <taxon>Eukaryota</taxon>
        <taxon>Metazoa</taxon>
        <taxon>Spiralia</taxon>
        <taxon>Lophotrochozoa</taxon>
        <taxon>Mollusca</taxon>
        <taxon>Gastropoda</taxon>
        <taxon>Heterobranchia</taxon>
        <taxon>Euthyneura</taxon>
        <taxon>Panpulmonata</taxon>
        <taxon>Sacoglossa</taxon>
        <taxon>Placobranchoidea</taxon>
        <taxon>Plakobranchidae</taxon>
        <taxon>Elysia</taxon>
    </lineage>
</organism>
<comment type="subcellular location">
    <subcellularLocation>
        <location evidence="1">Endomembrane system</location>
        <topology evidence="1">Multi-pass membrane protein</topology>
    </subcellularLocation>
</comment>
<evidence type="ECO:0000259" key="7">
    <source>
        <dbReference type="Pfam" id="PF10277"/>
    </source>
</evidence>
<feature type="domain" description="CWH43-like N-terminal" evidence="7">
    <location>
        <begin position="4"/>
        <end position="173"/>
    </location>
</feature>
<protein>
    <recommendedName>
        <fullName evidence="7">CWH43-like N-terminal domain-containing protein</fullName>
    </recommendedName>
</protein>
<dbReference type="PANTHER" id="PTHR21324">
    <property type="entry name" value="FASTING-INDUCIBLE INTEGRAL MEMBRANE PROTEIN TM6P1-RELATED"/>
    <property type="match status" value="1"/>
</dbReference>
<dbReference type="PANTHER" id="PTHR21324:SF2">
    <property type="entry name" value="EG:22E5.9 PROTEIN"/>
    <property type="match status" value="1"/>
</dbReference>
<name>A0A3S0ZQM7_ELYCH</name>
<evidence type="ECO:0000313" key="8">
    <source>
        <dbReference type="EMBL" id="RUS80491.1"/>
    </source>
</evidence>
<evidence type="ECO:0000256" key="6">
    <source>
        <dbReference type="SAM" id="Phobius"/>
    </source>
</evidence>
<feature type="transmembrane region" description="Helical" evidence="6">
    <location>
        <begin position="50"/>
        <end position="69"/>
    </location>
</feature>
<dbReference type="InterPro" id="IPR019402">
    <property type="entry name" value="CWH43_N"/>
</dbReference>
<evidence type="ECO:0000256" key="3">
    <source>
        <dbReference type="ARBA" id="ARBA00022692"/>
    </source>
</evidence>
<dbReference type="OrthoDB" id="191706at2759"/>
<evidence type="ECO:0000256" key="1">
    <source>
        <dbReference type="ARBA" id="ARBA00004127"/>
    </source>
</evidence>
<dbReference type="Pfam" id="PF10277">
    <property type="entry name" value="Frag1"/>
    <property type="match status" value="1"/>
</dbReference>
<comment type="similarity">
    <text evidence="2">Belongs to the DRAM/TMEM150 family.</text>
</comment>
<feature type="transmembrane region" description="Helical" evidence="6">
    <location>
        <begin position="121"/>
        <end position="140"/>
    </location>
</feature>
<reference evidence="8 9" key="1">
    <citation type="submission" date="2019-01" db="EMBL/GenBank/DDBJ databases">
        <title>A draft genome assembly of the solar-powered sea slug Elysia chlorotica.</title>
        <authorList>
            <person name="Cai H."/>
            <person name="Li Q."/>
            <person name="Fang X."/>
            <person name="Li J."/>
            <person name="Curtis N.E."/>
            <person name="Altenburger A."/>
            <person name="Shibata T."/>
            <person name="Feng M."/>
            <person name="Maeda T."/>
            <person name="Schwartz J.A."/>
            <person name="Shigenobu S."/>
            <person name="Lundholm N."/>
            <person name="Nishiyama T."/>
            <person name="Yang H."/>
            <person name="Hasebe M."/>
            <person name="Li S."/>
            <person name="Pierce S.K."/>
            <person name="Wang J."/>
        </authorList>
    </citation>
    <scope>NUCLEOTIDE SEQUENCE [LARGE SCALE GENOMIC DNA]</scope>
    <source>
        <strain evidence="8">EC2010</strain>
        <tissue evidence="8">Whole organism of an adult</tissue>
    </source>
</reference>
<keyword evidence="4 6" id="KW-1133">Transmembrane helix</keyword>
<dbReference type="Proteomes" id="UP000271974">
    <property type="component" value="Unassembled WGS sequence"/>
</dbReference>
<comment type="caution">
    <text evidence="8">The sequence shown here is derived from an EMBL/GenBank/DDBJ whole genome shotgun (WGS) entry which is preliminary data.</text>
</comment>
<feature type="non-terminal residue" evidence="8">
    <location>
        <position position="174"/>
    </location>
</feature>
<evidence type="ECO:0000256" key="5">
    <source>
        <dbReference type="ARBA" id="ARBA00023136"/>
    </source>
</evidence>
<gene>
    <name evidence="8" type="ORF">EGW08_011742</name>
</gene>
<keyword evidence="9" id="KW-1185">Reference proteome</keyword>
<dbReference type="GO" id="GO:0012505">
    <property type="term" value="C:endomembrane system"/>
    <property type="evidence" value="ECO:0007669"/>
    <property type="project" value="UniProtKB-SubCell"/>
</dbReference>
<proteinExistence type="inferred from homology"/>
<evidence type="ECO:0000313" key="9">
    <source>
        <dbReference type="Proteomes" id="UP000271974"/>
    </source>
</evidence>
<dbReference type="AlphaFoldDB" id="A0A3S0ZQM7"/>